<dbReference type="EMBL" id="KC465900">
    <property type="protein sequence ID" value="AGE60548.1"/>
    <property type="molecule type" value="Genomic_DNA"/>
</dbReference>
<keyword evidence="2" id="KW-1185">Reference proteome</keyword>
<dbReference type="Proteomes" id="UP000011294">
    <property type="component" value="Genome"/>
</dbReference>
<dbReference type="KEGG" id="vg:14697500"/>
<evidence type="ECO:0000313" key="1">
    <source>
        <dbReference type="EMBL" id="AGE60548.1"/>
    </source>
</evidence>
<evidence type="ECO:0000313" key="2">
    <source>
        <dbReference type="Proteomes" id="UP000011294"/>
    </source>
</evidence>
<protein>
    <submittedName>
        <fullName evidence="1">Uncharacterized protein</fullName>
    </submittedName>
</protein>
<name>M1HM61_9CAUD</name>
<dbReference type="GeneID" id="14697500"/>
<proteinExistence type="predicted"/>
<sequence>MVSASPYYAICFVVEGRKKDIWVLIPTKILKKLMKKFPIKAGGDKWTSKGHIIPKCELLNLTL</sequence>
<organism evidence="1 2">
    <name type="scientific">Pelagibacter phage HTVC011P</name>
    <dbReference type="NCBI Taxonomy" id="1283078"/>
    <lineage>
        <taxon>Viruses</taxon>
        <taxon>Duplodnaviria</taxon>
        <taxon>Heunggongvirae</taxon>
        <taxon>Uroviricota</taxon>
        <taxon>Caudoviricetes</taxon>
        <taxon>Autographivirales</taxon>
        <taxon>Stopavirus</taxon>
        <taxon>Stopavirus HTVC011P</taxon>
    </lineage>
</organism>
<reference evidence="1 2" key="1">
    <citation type="journal article" date="2013" name="Nature">
        <title>Abundant SAR11 viruses in the ocean.</title>
        <authorList>
            <person name="Zhao Y."/>
            <person name="Temperton B."/>
            <person name="Thrash J.C."/>
            <person name="Schwalbach M.S."/>
            <person name="Vergin K.L."/>
            <person name="Landry Z.C."/>
            <person name="Ellisman M."/>
            <person name="Deerinck T."/>
            <person name="Sullivan M.B."/>
            <person name="Giovannoni S.J."/>
        </authorList>
    </citation>
    <scope>NUCLEOTIDE SEQUENCE [LARGE SCALE GENOMIC DNA]</scope>
</reference>
<dbReference type="RefSeq" id="YP_007517778.1">
    <property type="nucleotide sequence ID" value="NC_020482.1"/>
</dbReference>
<accession>M1HM61</accession>